<dbReference type="Gene3D" id="2.120.10.30">
    <property type="entry name" value="TolB, C-terminal domain"/>
    <property type="match status" value="1"/>
</dbReference>
<evidence type="ECO:0000313" key="2">
    <source>
        <dbReference type="Proteomes" id="UP001163046"/>
    </source>
</evidence>
<sequence length="184" mass="19994">DGNEHGRFAVDGLRASRLTVVEEKSRQVFVVGVPLQKPPDFVVNVYENDGTFLRSLLGVQSGQEAGCRVKAITACNDGRVMVLYGSCRSSVHVFSAEGDCLDQFSVGLDTESMAEVADTILWANEHIIVVSRSGFSSSSLHSLGVYCEVVVAIYTEDGELVCHFSNHLDKRHIVKGAISGHHNE</sequence>
<organism evidence="1 2">
    <name type="scientific">Desmophyllum pertusum</name>
    <dbReference type="NCBI Taxonomy" id="174260"/>
    <lineage>
        <taxon>Eukaryota</taxon>
        <taxon>Metazoa</taxon>
        <taxon>Cnidaria</taxon>
        <taxon>Anthozoa</taxon>
        <taxon>Hexacorallia</taxon>
        <taxon>Scleractinia</taxon>
        <taxon>Caryophylliina</taxon>
        <taxon>Caryophylliidae</taxon>
        <taxon>Desmophyllum</taxon>
    </lineage>
</organism>
<reference evidence="1" key="1">
    <citation type="submission" date="2023-01" db="EMBL/GenBank/DDBJ databases">
        <title>Genome assembly of the deep-sea coral Lophelia pertusa.</title>
        <authorList>
            <person name="Herrera S."/>
            <person name="Cordes E."/>
        </authorList>
    </citation>
    <scope>NUCLEOTIDE SEQUENCE</scope>
    <source>
        <strain evidence="1">USNM1676648</strain>
        <tissue evidence="1">Polyp</tissue>
    </source>
</reference>
<protein>
    <submittedName>
        <fullName evidence="1">Uncharacterized protein</fullName>
    </submittedName>
</protein>
<evidence type="ECO:0000313" key="1">
    <source>
        <dbReference type="EMBL" id="KAJ7354864.1"/>
    </source>
</evidence>
<dbReference type="Proteomes" id="UP001163046">
    <property type="component" value="Unassembled WGS sequence"/>
</dbReference>
<proteinExistence type="predicted"/>
<gene>
    <name evidence="1" type="ORF">OS493_029871</name>
</gene>
<feature type="non-terminal residue" evidence="1">
    <location>
        <position position="1"/>
    </location>
</feature>
<comment type="caution">
    <text evidence="1">The sequence shown here is derived from an EMBL/GenBank/DDBJ whole genome shotgun (WGS) entry which is preliminary data.</text>
</comment>
<dbReference type="EMBL" id="MU827332">
    <property type="protein sequence ID" value="KAJ7354864.1"/>
    <property type="molecule type" value="Genomic_DNA"/>
</dbReference>
<dbReference type="AlphaFoldDB" id="A0A9W9YK12"/>
<name>A0A9W9YK12_9CNID</name>
<dbReference type="InterPro" id="IPR011042">
    <property type="entry name" value="6-blade_b-propeller_TolB-like"/>
</dbReference>
<accession>A0A9W9YK12</accession>
<keyword evidence="2" id="KW-1185">Reference proteome</keyword>